<organism evidence="1 2">
    <name type="scientific">Psychrobacillus vulpis</name>
    <dbReference type="NCBI Taxonomy" id="2325572"/>
    <lineage>
        <taxon>Bacteria</taxon>
        <taxon>Bacillati</taxon>
        <taxon>Bacillota</taxon>
        <taxon>Bacilli</taxon>
        <taxon>Bacillales</taxon>
        <taxon>Bacillaceae</taxon>
        <taxon>Psychrobacillus</taxon>
    </lineage>
</organism>
<dbReference type="AlphaFoldDB" id="A0A544TWJ8"/>
<dbReference type="EMBL" id="VDGI01000001">
    <property type="protein sequence ID" value="TQR21826.1"/>
    <property type="molecule type" value="Genomic_DNA"/>
</dbReference>
<accession>A0A544TWJ8</accession>
<gene>
    <name evidence="1" type="ORF">FG384_02460</name>
</gene>
<sequence length="176" mass="20282">MTIKNAANVGQAVARLMDSEELNGDQLAFDLNISRQLGSHMKNDRRKMQQDIARTSMQTYDNPEYITDVLYEFSEGYTSPVFRGKHIEQHRLSIESYTIQELQEAIAKMKEVNLAKPPGVISKEERIEVKALMEELLDGKVFIDNMLIQLQKDYRISIKDCIRGLMPQWMAKGWLG</sequence>
<protein>
    <submittedName>
        <fullName evidence="1">Uncharacterized protein</fullName>
    </submittedName>
</protein>
<dbReference type="RefSeq" id="WP_142640952.1">
    <property type="nucleotide sequence ID" value="NZ_VDGI01000001.1"/>
</dbReference>
<dbReference type="Proteomes" id="UP000316626">
    <property type="component" value="Unassembled WGS sequence"/>
</dbReference>
<dbReference type="OrthoDB" id="2919459at2"/>
<keyword evidence="2" id="KW-1185">Reference proteome</keyword>
<name>A0A544TWJ8_9BACI</name>
<reference evidence="1 2" key="1">
    <citation type="submission" date="2019-06" db="EMBL/GenBank/DDBJ databases">
        <title>Psychrobacillus vulpis sp. nov., a new species isolated from feces of a red fox that inhabits in The Tablas de Daimiel Natural Park, Albacete, Spain.</title>
        <authorList>
            <person name="Rodriguez M."/>
            <person name="Reina J.C."/>
            <person name="Bejar V."/>
            <person name="Llamas I."/>
        </authorList>
    </citation>
    <scope>NUCLEOTIDE SEQUENCE [LARGE SCALE GENOMIC DNA]</scope>
    <source>
        <strain evidence="1 2">Z8</strain>
    </source>
</reference>
<evidence type="ECO:0000313" key="2">
    <source>
        <dbReference type="Proteomes" id="UP000316626"/>
    </source>
</evidence>
<proteinExistence type="predicted"/>
<comment type="caution">
    <text evidence="1">The sequence shown here is derived from an EMBL/GenBank/DDBJ whole genome shotgun (WGS) entry which is preliminary data.</text>
</comment>
<evidence type="ECO:0000313" key="1">
    <source>
        <dbReference type="EMBL" id="TQR21826.1"/>
    </source>
</evidence>